<protein>
    <submittedName>
        <fullName evidence="1">Uncharacterized protein</fullName>
    </submittedName>
</protein>
<keyword evidence="2" id="KW-1185">Reference proteome</keyword>
<reference evidence="1" key="1">
    <citation type="submission" date="2022-07" db="EMBL/GenBank/DDBJ databases">
        <title>Genome Sequence of Phlebia brevispora.</title>
        <authorList>
            <person name="Buettner E."/>
        </authorList>
    </citation>
    <scope>NUCLEOTIDE SEQUENCE</scope>
    <source>
        <strain evidence="1">MPL23</strain>
    </source>
</reference>
<organism evidence="1 2">
    <name type="scientific">Phlebia brevispora</name>
    <dbReference type="NCBI Taxonomy" id="194682"/>
    <lineage>
        <taxon>Eukaryota</taxon>
        <taxon>Fungi</taxon>
        <taxon>Dikarya</taxon>
        <taxon>Basidiomycota</taxon>
        <taxon>Agaricomycotina</taxon>
        <taxon>Agaricomycetes</taxon>
        <taxon>Polyporales</taxon>
        <taxon>Meruliaceae</taxon>
        <taxon>Phlebia</taxon>
    </lineage>
</organism>
<comment type="caution">
    <text evidence="1">The sequence shown here is derived from an EMBL/GenBank/DDBJ whole genome shotgun (WGS) entry which is preliminary data.</text>
</comment>
<proteinExistence type="predicted"/>
<evidence type="ECO:0000313" key="2">
    <source>
        <dbReference type="Proteomes" id="UP001148662"/>
    </source>
</evidence>
<gene>
    <name evidence="1" type="ORF">NM688_g4745</name>
</gene>
<dbReference type="EMBL" id="JANHOG010000811">
    <property type="protein sequence ID" value="KAJ3551364.1"/>
    <property type="molecule type" value="Genomic_DNA"/>
</dbReference>
<accession>A0ACC1T207</accession>
<dbReference type="Proteomes" id="UP001148662">
    <property type="component" value="Unassembled WGS sequence"/>
</dbReference>
<evidence type="ECO:0000313" key="1">
    <source>
        <dbReference type="EMBL" id="KAJ3551364.1"/>
    </source>
</evidence>
<name>A0ACC1T207_9APHY</name>
<sequence length="1187" mass="136297">MPINLKSFNSVKKRTQPHCGFCGKTLPTSAAVNRHIQRTELCRHAWETWIFSKASANAAANSTSDLQNSASAFGQSGDDVTYLEDVEMSPPDPVYDNPNHARVEEVPDEEEVCRWVQKYPKEVARIVSCGECTFETWRKENKAAGRSRWYPFVDEKEWELGRWLVKNVGQNQLEEFLKLPIVQELNLSAQSKYKFNQQVDELPHTMRWIYDQVTVSGDQLDENGEQMTEILDLWRRDPVECIRELIGNPAFREVMAYAPERVFADREMATRILDEMWTADWWWEIQDKLPEGATVAPVILASDKTKLSLFRGDQTAWPVYLSIGNISKDQRRQVKSRATILVGYIPVSKLECFSEANRSLAGYRLFHHCMKKILHPLVEAGTQGVEMTCADGYIREVYPILAAYVADHPEQCLVVNTKESFCPRGTVDPDERGEPSECFDSELFEKTGLRPVYDPFWRDLPHCDIFSCITPDILHQLHKGVFKDHLVTWCTKLIGKDELDRRFKAIPDIPGLRHFHKGISHVSQWTGAEHKEMQKVLVALLAGAVDAKVLKVAQAIVDFIYYAQFQRHTTQTLEALKAALKTFHDNKKIFVELGVREHFNIPKIHSLVHYYEAILQKGSLDGYNTELPERLHIEFAKDAYRAGNRRDYIAHMTTWLQRQEAVDERTVFLQWLASVEAKEAAARERDEDGDSDLEDLDGDLDLEDDADVEDEDVHLAQFDGGTRCAYKLAKRCPFPRVLLIQLTTQYFASEFASALQEFITSQFPNSPLRVDGVRSFRVYKQLKICRPSNPYVSGKLRFDRIRATPMKASQGRARTIPAAFDTVLIIDDPILYKHRPKGSLQGIRAARVKVIFDLPSEYGMRPHPLAYIELYTPFSRIDTTSHMYQVTKSTRNRRPNATIIGVERILGLCHLVAKCGQEIDRAWTYTNVLDRASTFLHQDYIFPVQSLRTAHTLHHWSMQHYAVSSEMDPRASGIDGMRRLARCIYEPDGSVKKERVEMASEYPGHFKGMAEILCERGFPQAKKWRYQCEGFKCPAPGTDPQNCCCRRVLYNQPDFANVKSLLEQECEADGITVIFLPKFHCELNPIERCWSAAKYKYRMYPLSSKEEDLERNVQEALESVDLNVIRRYAISALRYMDAYRKGLNGAQAQFACKRYRGHRVLPQTILEELDKVAANGGRWPKAARTAR</sequence>